<proteinExistence type="predicted"/>
<sequence>MKAELKKLKSEIKRKEDLLYLDTLLTEDMNSLINDWARKIQQFQNMQLMEAPLEVPSDEEDTKLNVKSSRVLMHPPKTIHKPKIFDEESKKVILKVLSLSVKKLLTSENDVGYMVHQANATFIYLKVFKIDYASFHREVT</sequence>
<comment type="caution">
    <text evidence="1">The sequence shown here is derived from an EMBL/GenBank/DDBJ whole genome shotgun (WGS) entry which is preliminary data.</text>
</comment>
<gene>
    <name evidence="1" type="ORF">RND71_016740</name>
</gene>
<evidence type="ECO:0000313" key="2">
    <source>
        <dbReference type="Proteomes" id="UP001291623"/>
    </source>
</evidence>
<dbReference type="Proteomes" id="UP001291623">
    <property type="component" value="Unassembled WGS sequence"/>
</dbReference>
<dbReference type="EMBL" id="JAVYJV010000008">
    <property type="protein sequence ID" value="KAK4365382.1"/>
    <property type="molecule type" value="Genomic_DNA"/>
</dbReference>
<organism evidence="1 2">
    <name type="scientific">Anisodus tanguticus</name>
    <dbReference type="NCBI Taxonomy" id="243964"/>
    <lineage>
        <taxon>Eukaryota</taxon>
        <taxon>Viridiplantae</taxon>
        <taxon>Streptophyta</taxon>
        <taxon>Embryophyta</taxon>
        <taxon>Tracheophyta</taxon>
        <taxon>Spermatophyta</taxon>
        <taxon>Magnoliopsida</taxon>
        <taxon>eudicotyledons</taxon>
        <taxon>Gunneridae</taxon>
        <taxon>Pentapetalae</taxon>
        <taxon>asterids</taxon>
        <taxon>lamiids</taxon>
        <taxon>Solanales</taxon>
        <taxon>Solanaceae</taxon>
        <taxon>Solanoideae</taxon>
        <taxon>Hyoscyameae</taxon>
        <taxon>Anisodus</taxon>
    </lineage>
</organism>
<protein>
    <submittedName>
        <fullName evidence="1">Uncharacterized protein</fullName>
    </submittedName>
</protein>
<name>A0AAE1S944_9SOLA</name>
<keyword evidence="2" id="KW-1185">Reference proteome</keyword>
<accession>A0AAE1S944</accession>
<evidence type="ECO:0000313" key="1">
    <source>
        <dbReference type="EMBL" id="KAK4365382.1"/>
    </source>
</evidence>
<dbReference type="AlphaFoldDB" id="A0AAE1S944"/>
<reference evidence="1" key="1">
    <citation type="submission" date="2023-12" db="EMBL/GenBank/DDBJ databases">
        <title>Genome assembly of Anisodus tanguticus.</title>
        <authorList>
            <person name="Wang Y.-J."/>
        </authorList>
    </citation>
    <scope>NUCLEOTIDE SEQUENCE</scope>
    <source>
        <strain evidence="1">KB-2021</strain>
        <tissue evidence="1">Leaf</tissue>
    </source>
</reference>